<name>A0ABT7NB76_9BURK</name>
<comment type="caution">
    <text evidence="2">The sequence shown here is derived from an EMBL/GenBank/DDBJ whole genome shotgun (WGS) entry which is preliminary data.</text>
</comment>
<reference evidence="2" key="1">
    <citation type="submission" date="2023-06" db="EMBL/GenBank/DDBJ databases">
        <authorList>
            <person name="Jiang Y."/>
            <person name="Liu Q."/>
        </authorList>
    </citation>
    <scope>NUCLEOTIDE SEQUENCE</scope>
    <source>
        <strain evidence="2">CGMCC 1.12089</strain>
    </source>
</reference>
<keyword evidence="3" id="KW-1185">Reference proteome</keyword>
<dbReference type="RefSeq" id="WP_286660265.1">
    <property type="nucleotide sequence ID" value="NZ_JASZYV010000002.1"/>
</dbReference>
<feature type="chain" id="PRO_5047099184" evidence="1">
    <location>
        <begin position="29"/>
        <end position="156"/>
    </location>
</feature>
<keyword evidence="1" id="KW-0732">Signal</keyword>
<feature type="signal peptide" evidence="1">
    <location>
        <begin position="1"/>
        <end position="28"/>
    </location>
</feature>
<proteinExistence type="predicted"/>
<dbReference type="Pfam" id="PF10696">
    <property type="entry name" value="DUF2501"/>
    <property type="match status" value="1"/>
</dbReference>
<evidence type="ECO:0000313" key="2">
    <source>
        <dbReference type="EMBL" id="MDM0045168.1"/>
    </source>
</evidence>
<dbReference type="Proteomes" id="UP001174908">
    <property type="component" value="Unassembled WGS sequence"/>
</dbReference>
<protein>
    <submittedName>
        <fullName evidence="2">DUF2501 domain-containing protein</fullName>
    </submittedName>
</protein>
<evidence type="ECO:0000313" key="3">
    <source>
        <dbReference type="Proteomes" id="UP001174908"/>
    </source>
</evidence>
<evidence type="ECO:0000256" key="1">
    <source>
        <dbReference type="SAM" id="SignalP"/>
    </source>
</evidence>
<accession>A0ABT7NB76</accession>
<sequence>MRKMNLHSLPRAALLVALLGGAAVGAHAQSLDSLKGAASSAMGGGSSSSGMAGMAGMAGGMGGMSAGTMGNAAGVIEYCFKNNYLSGDGVSAVKDGLLGKMGGESKAKTDTGYMDGAKGMLTGGNGKSMDLSAGGLQKEATKKACEFVLDQGKSML</sequence>
<gene>
    <name evidence="2" type="ORF">QTH91_11795</name>
</gene>
<organism evidence="2 3">
    <name type="scientific">Variovorax dokdonensis</name>
    <dbReference type="NCBI Taxonomy" id="344883"/>
    <lineage>
        <taxon>Bacteria</taxon>
        <taxon>Pseudomonadati</taxon>
        <taxon>Pseudomonadota</taxon>
        <taxon>Betaproteobacteria</taxon>
        <taxon>Burkholderiales</taxon>
        <taxon>Comamonadaceae</taxon>
        <taxon>Variovorax</taxon>
    </lineage>
</organism>
<dbReference type="EMBL" id="JASZYV010000002">
    <property type="protein sequence ID" value="MDM0045168.1"/>
    <property type="molecule type" value="Genomic_DNA"/>
</dbReference>
<dbReference type="InterPro" id="IPR019637">
    <property type="entry name" value="DUF2501"/>
</dbReference>